<comment type="similarity">
    <text evidence="1">Belongs to the short-chain dehydrogenases/reductases (SDR) family.</text>
</comment>
<evidence type="ECO:0000256" key="1">
    <source>
        <dbReference type="ARBA" id="ARBA00006484"/>
    </source>
</evidence>
<dbReference type="InterPro" id="IPR002347">
    <property type="entry name" value="SDR_fam"/>
</dbReference>
<protein>
    <submittedName>
        <fullName evidence="6">SDR family oxidoreductase</fullName>
    </submittedName>
</protein>
<accession>A0ABY6Z5R1</accession>
<evidence type="ECO:0000313" key="7">
    <source>
        <dbReference type="Proteomes" id="UP001164803"/>
    </source>
</evidence>
<evidence type="ECO:0000313" key="6">
    <source>
        <dbReference type="EMBL" id="WAH37848.1"/>
    </source>
</evidence>
<keyword evidence="5" id="KW-0753">Steroid metabolism</keyword>
<dbReference type="CDD" id="cd05233">
    <property type="entry name" value="SDR_c"/>
    <property type="match status" value="1"/>
</dbReference>
<dbReference type="SUPFAM" id="SSF51735">
    <property type="entry name" value="NAD(P)-binding Rossmann-fold domains"/>
    <property type="match status" value="1"/>
</dbReference>
<proteinExistence type="inferred from homology"/>
<dbReference type="NCBIfam" id="NF005559">
    <property type="entry name" value="PRK07231.1"/>
    <property type="match status" value="1"/>
</dbReference>
<dbReference type="Proteomes" id="UP001164803">
    <property type="component" value="Chromosome"/>
</dbReference>
<dbReference type="PRINTS" id="PR00080">
    <property type="entry name" value="SDRFAMILY"/>
</dbReference>
<keyword evidence="3" id="KW-0520">NAD</keyword>
<evidence type="ECO:0000256" key="2">
    <source>
        <dbReference type="ARBA" id="ARBA00023002"/>
    </source>
</evidence>
<sequence length="252" mass="27179">MRFNGEVAVVTGGAGGIGHASAKLLASQGARVIVADINPEAGEASAEDIRQAGFEVRFHEVDVTDYDSVEKLVQFATDTYGQLDIMFNNAGIFSDGSKNLMDMPIEQYKRMISINQDGVFYGIRAAAKAMKERGGVIVNTASIYAYIADKNQLPYHASKAAVVGMTKAAALELARYNIRVVAVAPGMIDTGLIDPWRADEKVFNTIQKAHMRRKLGTPEQVAQVVAFLASDEASFINGHAYLVDDGAAAFKR</sequence>
<organism evidence="6 7">
    <name type="scientific">Alicyclobacillus dauci</name>
    <dbReference type="NCBI Taxonomy" id="1475485"/>
    <lineage>
        <taxon>Bacteria</taxon>
        <taxon>Bacillati</taxon>
        <taxon>Bacillota</taxon>
        <taxon>Bacilli</taxon>
        <taxon>Bacillales</taxon>
        <taxon>Alicyclobacillaceae</taxon>
        <taxon>Alicyclobacillus</taxon>
    </lineage>
</organism>
<dbReference type="PANTHER" id="PTHR43180:SF28">
    <property type="entry name" value="NAD(P)-BINDING ROSSMANN-FOLD SUPERFAMILY PROTEIN"/>
    <property type="match status" value="1"/>
</dbReference>
<evidence type="ECO:0000256" key="5">
    <source>
        <dbReference type="ARBA" id="ARBA00023221"/>
    </source>
</evidence>
<evidence type="ECO:0000256" key="4">
    <source>
        <dbReference type="ARBA" id="ARBA00023098"/>
    </source>
</evidence>
<keyword evidence="2" id="KW-0560">Oxidoreductase</keyword>
<dbReference type="InterPro" id="IPR036291">
    <property type="entry name" value="NAD(P)-bd_dom_sf"/>
</dbReference>
<evidence type="ECO:0000256" key="3">
    <source>
        <dbReference type="ARBA" id="ARBA00023027"/>
    </source>
</evidence>
<dbReference type="PRINTS" id="PR00081">
    <property type="entry name" value="GDHRDH"/>
</dbReference>
<dbReference type="EMBL" id="CP104064">
    <property type="protein sequence ID" value="WAH37848.1"/>
    <property type="molecule type" value="Genomic_DNA"/>
</dbReference>
<gene>
    <name evidence="6" type="ORF">NZD86_04915</name>
</gene>
<dbReference type="Pfam" id="PF13561">
    <property type="entry name" value="adh_short_C2"/>
    <property type="match status" value="1"/>
</dbReference>
<keyword evidence="7" id="KW-1185">Reference proteome</keyword>
<dbReference type="PANTHER" id="PTHR43180">
    <property type="entry name" value="3-OXOACYL-(ACYL-CARRIER-PROTEIN) REDUCTASE (AFU_ORTHOLOGUE AFUA_6G11210)"/>
    <property type="match status" value="1"/>
</dbReference>
<dbReference type="Gene3D" id="3.40.50.720">
    <property type="entry name" value="NAD(P)-binding Rossmann-like Domain"/>
    <property type="match status" value="1"/>
</dbReference>
<reference evidence="6" key="1">
    <citation type="submission" date="2022-08" db="EMBL/GenBank/DDBJ databases">
        <title>Alicyclobacillus dauci DSM2870, complete genome.</title>
        <authorList>
            <person name="Wang Q."/>
            <person name="Cai R."/>
            <person name="Wang Z."/>
        </authorList>
    </citation>
    <scope>NUCLEOTIDE SEQUENCE</scope>
    <source>
        <strain evidence="6">DSM 28700</strain>
    </source>
</reference>
<keyword evidence="4" id="KW-0443">Lipid metabolism</keyword>
<name>A0ABY6Z5R1_9BACL</name>
<dbReference type="RefSeq" id="WP_268045379.1">
    <property type="nucleotide sequence ID" value="NZ_CP104064.1"/>
</dbReference>